<dbReference type="PROSITE" id="PS00622">
    <property type="entry name" value="HTH_LUXR_1"/>
    <property type="match status" value="1"/>
</dbReference>
<feature type="modified residue" description="4-aspartylphosphate" evidence="3">
    <location>
        <position position="55"/>
    </location>
</feature>
<dbReference type="InterPro" id="IPR016032">
    <property type="entry name" value="Sig_transdc_resp-reg_C-effctor"/>
</dbReference>
<dbReference type="Proteomes" id="UP000297891">
    <property type="component" value="Unassembled WGS sequence"/>
</dbReference>
<evidence type="ECO:0000259" key="4">
    <source>
        <dbReference type="PROSITE" id="PS50043"/>
    </source>
</evidence>
<dbReference type="SUPFAM" id="SSF46894">
    <property type="entry name" value="C-terminal effector domain of the bipartite response regulators"/>
    <property type="match status" value="1"/>
</dbReference>
<dbReference type="SMART" id="SM00421">
    <property type="entry name" value="HTH_LUXR"/>
    <property type="match status" value="1"/>
</dbReference>
<dbReference type="SUPFAM" id="SSF52172">
    <property type="entry name" value="CheY-like"/>
    <property type="match status" value="1"/>
</dbReference>
<dbReference type="PROSITE" id="PS50043">
    <property type="entry name" value="HTH_LUXR_2"/>
    <property type="match status" value="1"/>
</dbReference>
<sequence>MKKQVYIVDDHPLVVDALQNLIAKSEDLECIGSADNIEKAFNDIEQLQPTLVLIDIQLKQNQNGLQLLKRLRTTFPNIAVIIISMLTDDTFVDRAFKLGAMGYVFKEDTTTQIVEAIHTVLKGDYFVSSSQATRLLGHLYRASQKDEKDPIDRLSNRELEVFLMIGEGMPVKEIAANMGLAPSTIETLRSRIKSKLSITENEKLIRVAVEWKYTQAKTDIVVS</sequence>
<keyword evidence="1 3" id="KW-0597">Phosphoprotein</keyword>
<name>A0A2M9Y483_9LEPT</name>
<dbReference type="SMART" id="SM00448">
    <property type="entry name" value="REC"/>
    <property type="match status" value="1"/>
</dbReference>
<dbReference type="InterPro" id="IPR058245">
    <property type="entry name" value="NreC/VraR/RcsB-like_REC"/>
</dbReference>
<dbReference type="GO" id="GO:0000160">
    <property type="term" value="P:phosphorelay signal transduction system"/>
    <property type="evidence" value="ECO:0007669"/>
    <property type="project" value="InterPro"/>
</dbReference>
<dbReference type="Pfam" id="PF00072">
    <property type="entry name" value="Response_reg"/>
    <property type="match status" value="1"/>
</dbReference>
<reference evidence="6" key="1">
    <citation type="journal article" date="2019" name="PLoS Negl. Trop. Dis.">
        <title>Revisiting the worldwide diversity of Leptospira species in the environment.</title>
        <authorList>
            <person name="Vincent A.T."/>
            <person name="Schiettekatte O."/>
            <person name="Bourhy P."/>
            <person name="Veyrier F.J."/>
            <person name="Picardeau M."/>
        </authorList>
    </citation>
    <scope>NUCLEOTIDE SEQUENCE [LARGE SCALE GENOMIC DNA]</scope>
    <source>
        <strain evidence="6">201800277</strain>
    </source>
</reference>
<gene>
    <name evidence="6" type="ORF">EHQ30_06760</name>
</gene>
<feature type="domain" description="Response regulatory" evidence="5">
    <location>
        <begin position="4"/>
        <end position="121"/>
    </location>
</feature>
<dbReference type="Pfam" id="PF00196">
    <property type="entry name" value="GerE"/>
    <property type="match status" value="1"/>
</dbReference>
<keyword evidence="7" id="KW-1185">Reference proteome</keyword>
<proteinExistence type="predicted"/>
<dbReference type="InterPro" id="IPR001789">
    <property type="entry name" value="Sig_transdc_resp-reg_receiver"/>
</dbReference>
<dbReference type="InterPro" id="IPR051015">
    <property type="entry name" value="EvgA-like"/>
</dbReference>
<evidence type="ECO:0000256" key="2">
    <source>
        <dbReference type="ARBA" id="ARBA00023125"/>
    </source>
</evidence>
<dbReference type="EMBL" id="RQFP01000001">
    <property type="protein sequence ID" value="TGK96301.1"/>
    <property type="molecule type" value="Genomic_DNA"/>
</dbReference>
<keyword evidence="2 6" id="KW-0238">DNA-binding</keyword>
<evidence type="ECO:0000256" key="3">
    <source>
        <dbReference type="PROSITE-ProRule" id="PRU00169"/>
    </source>
</evidence>
<dbReference type="PRINTS" id="PR00038">
    <property type="entry name" value="HTHLUXR"/>
</dbReference>
<evidence type="ECO:0000259" key="5">
    <source>
        <dbReference type="PROSITE" id="PS50110"/>
    </source>
</evidence>
<dbReference type="GO" id="GO:0006355">
    <property type="term" value="P:regulation of DNA-templated transcription"/>
    <property type="evidence" value="ECO:0007669"/>
    <property type="project" value="InterPro"/>
</dbReference>
<dbReference type="InterPro" id="IPR000792">
    <property type="entry name" value="Tscrpt_reg_LuxR_C"/>
</dbReference>
<dbReference type="PANTHER" id="PTHR45566:SF2">
    <property type="entry name" value="NARL SUBFAMILY"/>
    <property type="match status" value="1"/>
</dbReference>
<dbReference type="Gene3D" id="3.40.50.2300">
    <property type="match status" value="1"/>
</dbReference>
<comment type="caution">
    <text evidence="6">The sequence shown here is derived from an EMBL/GenBank/DDBJ whole genome shotgun (WGS) entry which is preliminary data.</text>
</comment>
<dbReference type="RefSeq" id="WP_100789490.1">
    <property type="nucleotide sequence ID" value="NZ_NPDQ01000002.1"/>
</dbReference>
<organism evidence="6 7">
    <name type="scientific">Leptospira brenneri</name>
    <dbReference type="NCBI Taxonomy" id="2023182"/>
    <lineage>
        <taxon>Bacteria</taxon>
        <taxon>Pseudomonadati</taxon>
        <taxon>Spirochaetota</taxon>
        <taxon>Spirochaetia</taxon>
        <taxon>Leptospirales</taxon>
        <taxon>Leptospiraceae</taxon>
        <taxon>Leptospira</taxon>
    </lineage>
</organism>
<protein>
    <submittedName>
        <fullName evidence="6">DNA-binding response regulator</fullName>
    </submittedName>
</protein>
<evidence type="ECO:0000313" key="7">
    <source>
        <dbReference type="Proteomes" id="UP000297891"/>
    </source>
</evidence>
<evidence type="ECO:0000256" key="1">
    <source>
        <dbReference type="ARBA" id="ARBA00022553"/>
    </source>
</evidence>
<dbReference type="GO" id="GO:0003677">
    <property type="term" value="F:DNA binding"/>
    <property type="evidence" value="ECO:0007669"/>
    <property type="project" value="UniProtKB-KW"/>
</dbReference>
<accession>A0A2M9Y483</accession>
<dbReference type="AlphaFoldDB" id="A0A2M9Y483"/>
<feature type="domain" description="HTH luxR-type" evidence="4">
    <location>
        <begin position="147"/>
        <end position="212"/>
    </location>
</feature>
<dbReference type="PROSITE" id="PS50110">
    <property type="entry name" value="RESPONSE_REGULATORY"/>
    <property type="match status" value="1"/>
</dbReference>
<evidence type="ECO:0000313" key="6">
    <source>
        <dbReference type="EMBL" id="TGK96301.1"/>
    </source>
</evidence>
<dbReference type="InterPro" id="IPR011006">
    <property type="entry name" value="CheY-like_superfamily"/>
</dbReference>
<dbReference type="CDD" id="cd17535">
    <property type="entry name" value="REC_NarL-like"/>
    <property type="match status" value="1"/>
</dbReference>
<dbReference type="CDD" id="cd06170">
    <property type="entry name" value="LuxR_C_like"/>
    <property type="match status" value="1"/>
</dbReference>
<dbReference type="OrthoDB" id="9779069at2"/>
<dbReference type="PANTHER" id="PTHR45566">
    <property type="entry name" value="HTH-TYPE TRANSCRIPTIONAL REGULATOR YHJB-RELATED"/>
    <property type="match status" value="1"/>
</dbReference>